<gene>
    <name evidence="1" type="ORF">FB45DRAFT_898781</name>
</gene>
<dbReference type="Proteomes" id="UP001221142">
    <property type="component" value="Unassembled WGS sequence"/>
</dbReference>
<accession>A0AAD7CEH6</accession>
<comment type="caution">
    <text evidence="1">The sequence shown here is derived from an EMBL/GenBank/DDBJ whole genome shotgun (WGS) entry which is preliminary data.</text>
</comment>
<protein>
    <submittedName>
        <fullName evidence="1">Uncharacterized protein</fullName>
    </submittedName>
</protein>
<name>A0AAD7CEH6_9AGAR</name>
<reference evidence="1" key="1">
    <citation type="submission" date="2023-03" db="EMBL/GenBank/DDBJ databases">
        <title>Massive genome expansion in bonnet fungi (Mycena s.s.) driven by repeated elements and novel gene families across ecological guilds.</title>
        <authorList>
            <consortium name="Lawrence Berkeley National Laboratory"/>
            <person name="Harder C.B."/>
            <person name="Miyauchi S."/>
            <person name="Viragh M."/>
            <person name="Kuo A."/>
            <person name="Thoen E."/>
            <person name="Andreopoulos B."/>
            <person name="Lu D."/>
            <person name="Skrede I."/>
            <person name="Drula E."/>
            <person name="Henrissat B."/>
            <person name="Morin E."/>
            <person name="Kohler A."/>
            <person name="Barry K."/>
            <person name="LaButti K."/>
            <person name="Morin E."/>
            <person name="Salamov A."/>
            <person name="Lipzen A."/>
            <person name="Mereny Z."/>
            <person name="Hegedus B."/>
            <person name="Baldrian P."/>
            <person name="Stursova M."/>
            <person name="Weitz H."/>
            <person name="Taylor A."/>
            <person name="Grigoriev I.V."/>
            <person name="Nagy L.G."/>
            <person name="Martin F."/>
            <person name="Kauserud H."/>
        </authorList>
    </citation>
    <scope>NUCLEOTIDE SEQUENCE</scope>
    <source>
        <strain evidence="1">9284</strain>
    </source>
</reference>
<dbReference type="AlphaFoldDB" id="A0AAD7CEH6"/>
<organism evidence="1 2">
    <name type="scientific">Roridomyces roridus</name>
    <dbReference type="NCBI Taxonomy" id="1738132"/>
    <lineage>
        <taxon>Eukaryota</taxon>
        <taxon>Fungi</taxon>
        <taxon>Dikarya</taxon>
        <taxon>Basidiomycota</taxon>
        <taxon>Agaricomycotina</taxon>
        <taxon>Agaricomycetes</taxon>
        <taxon>Agaricomycetidae</taxon>
        <taxon>Agaricales</taxon>
        <taxon>Marasmiineae</taxon>
        <taxon>Mycenaceae</taxon>
        <taxon>Roridomyces</taxon>
    </lineage>
</organism>
<evidence type="ECO:0000313" key="1">
    <source>
        <dbReference type="EMBL" id="KAJ7644831.1"/>
    </source>
</evidence>
<proteinExistence type="predicted"/>
<evidence type="ECO:0000313" key="2">
    <source>
        <dbReference type="Proteomes" id="UP001221142"/>
    </source>
</evidence>
<keyword evidence="2" id="KW-1185">Reference proteome</keyword>
<dbReference type="EMBL" id="JARKIF010000003">
    <property type="protein sequence ID" value="KAJ7644831.1"/>
    <property type="molecule type" value="Genomic_DNA"/>
</dbReference>
<sequence>MSDLLDVGAFRAQLMASSSSAPVSGLGRPSVPLFINPTLPAPKFHAPSYLLHGVPFNALPDESQQFLTRYGLTVQLVRQSLTDALFDTVLELTEDIVRAHVLSDVDTLDSHLRTLAYWVSRYIMLADALCWVDITARDGSPHALSVEQADHYRALQITEPVRMVRWRTMLYYGWRIEFVTKALEDMLAPTSFESNPSSPPVTPPALPRRNQALAVSRRSKALCHFHGSIRT</sequence>